<sequence>MGTARNPSSKRHRARWNRALAPWPASVRVRWPCHAMPHGLDWKVRRPRPSLSLAQPEHRVTIRPQFARSKKKEEEGGRRCCISVCRGEGIGSSRNIGWKEGTNNGGGPTQDVRGRAQTDRNSHACTCCLLSRVIRALGAYGRVHFCALR</sequence>
<gene>
    <name evidence="2" type="ORF">MARPO_0096s0001</name>
</gene>
<evidence type="ECO:0000313" key="3">
    <source>
        <dbReference type="Proteomes" id="UP000244005"/>
    </source>
</evidence>
<evidence type="ECO:0000256" key="1">
    <source>
        <dbReference type="SAM" id="MobiDB-lite"/>
    </source>
</evidence>
<reference evidence="3" key="1">
    <citation type="journal article" date="2017" name="Cell">
        <title>Insights into land plant evolution garnered from the Marchantia polymorpha genome.</title>
        <authorList>
            <person name="Bowman J.L."/>
            <person name="Kohchi T."/>
            <person name="Yamato K.T."/>
            <person name="Jenkins J."/>
            <person name="Shu S."/>
            <person name="Ishizaki K."/>
            <person name="Yamaoka S."/>
            <person name="Nishihama R."/>
            <person name="Nakamura Y."/>
            <person name="Berger F."/>
            <person name="Adam C."/>
            <person name="Aki S.S."/>
            <person name="Althoff F."/>
            <person name="Araki T."/>
            <person name="Arteaga-Vazquez M.A."/>
            <person name="Balasubrmanian S."/>
            <person name="Barry K."/>
            <person name="Bauer D."/>
            <person name="Boehm C.R."/>
            <person name="Briginshaw L."/>
            <person name="Caballero-Perez J."/>
            <person name="Catarino B."/>
            <person name="Chen F."/>
            <person name="Chiyoda S."/>
            <person name="Chovatia M."/>
            <person name="Davies K.M."/>
            <person name="Delmans M."/>
            <person name="Demura T."/>
            <person name="Dierschke T."/>
            <person name="Dolan L."/>
            <person name="Dorantes-Acosta A.E."/>
            <person name="Eklund D.M."/>
            <person name="Florent S.N."/>
            <person name="Flores-Sandoval E."/>
            <person name="Fujiyama A."/>
            <person name="Fukuzawa H."/>
            <person name="Galik B."/>
            <person name="Grimanelli D."/>
            <person name="Grimwood J."/>
            <person name="Grossniklaus U."/>
            <person name="Hamada T."/>
            <person name="Haseloff J."/>
            <person name="Hetherington A.J."/>
            <person name="Higo A."/>
            <person name="Hirakawa Y."/>
            <person name="Hundley H.N."/>
            <person name="Ikeda Y."/>
            <person name="Inoue K."/>
            <person name="Inoue S.I."/>
            <person name="Ishida S."/>
            <person name="Jia Q."/>
            <person name="Kakita M."/>
            <person name="Kanazawa T."/>
            <person name="Kawai Y."/>
            <person name="Kawashima T."/>
            <person name="Kennedy M."/>
            <person name="Kinose K."/>
            <person name="Kinoshita T."/>
            <person name="Kohara Y."/>
            <person name="Koide E."/>
            <person name="Komatsu K."/>
            <person name="Kopischke S."/>
            <person name="Kubo M."/>
            <person name="Kyozuka J."/>
            <person name="Lagercrantz U."/>
            <person name="Lin S.S."/>
            <person name="Lindquist E."/>
            <person name="Lipzen A.M."/>
            <person name="Lu C.W."/>
            <person name="De Luna E."/>
            <person name="Martienssen R.A."/>
            <person name="Minamino N."/>
            <person name="Mizutani M."/>
            <person name="Mizutani M."/>
            <person name="Mochizuki N."/>
            <person name="Monte I."/>
            <person name="Mosher R."/>
            <person name="Nagasaki H."/>
            <person name="Nakagami H."/>
            <person name="Naramoto S."/>
            <person name="Nishitani K."/>
            <person name="Ohtani M."/>
            <person name="Okamoto T."/>
            <person name="Okumura M."/>
            <person name="Phillips J."/>
            <person name="Pollak B."/>
            <person name="Reinders A."/>
            <person name="Rovekamp M."/>
            <person name="Sano R."/>
            <person name="Sawa S."/>
            <person name="Schmid M.W."/>
            <person name="Shirakawa M."/>
            <person name="Solano R."/>
            <person name="Spunde A."/>
            <person name="Suetsugu N."/>
            <person name="Sugano S."/>
            <person name="Sugiyama A."/>
            <person name="Sun R."/>
            <person name="Suzuki Y."/>
            <person name="Takenaka M."/>
            <person name="Takezawa D."/>
            <person name="Tomogane H."/>
            <person name="Tsuzuki M."/>
            <person name="Ueda T."/>
            <person name="Umeda M."/>
            <person name="Ward J.M."/>
            <person name="Watanabe Y."/>
            <person name="Yazaki K."/>
            <person name="Yokoyama R."/>
            <person name="Yoshitake Y."/>
            <person name="Yotsui I."/>
            <person name="Zachgo S."/>
            <person name="Schmutz J."/>
        </authorList>
    </citation>
    <scope>NUCLEOTIDE SEQUENCE [LARGE SCALE GENOMIC DNA]</scope>
    <source>
        <strain evidence="3">Tak-1</strain>
    </source>
</reference>
<dbReference type="Proteomes" id="UP000244005">
    <property type="component" value="Unassembled WGS sequence"/>
</dbReference>
<keyword evidence="3" id="KW-1185">Reference proteome</keyword>
<feature type="region of interest" description="Disordered" evidence="1">
    <location>
        <begin position="96"/>
        <end position="115"/>
    </location>
</feature>
<protein>
    <submittedName>
        <fullName evidence="2">Uncharacterized protein</fullName>
    </submittedName>
</protein>
<organism evidence="2 3">
    <name type="scientific">Marchantia polymorpha</name>
    <name type="common">Common liverwort</name>
    <name type="synonym">Marchantia aquatica</name>
    <dbReference type="NCBI Taxonomy" id="3197"/>
    <lineage>
        <taxon>Eukaryota</taxon>
        <taxon>Viridiplantae</taxon>
        <taxon>Streptophyta</taxon>
        <taxon>Embryophyta</taxon>
        <taxon>Marchantiophyta</taxon>
        <taxon>Marchantiopsida</taxon>
        <taxon>Marchantiidae</taxon>
        <taxon>Marchantiales</taxon>
        <taxon>Marchantiaceae</taxon>
        <taxon>Marchantia</taxon>
    </lineage>
</organism>
<evidence type="ECO:0000313" key="2">
    <source>
        <dbReference type="EMBL" id="PTQ32638.1"/>
    </source>
</evidence>
<dbReference type="Gramene" id="Mp1g10000.1">
    <property type="protein sequence ID" value="Mp1g10000.1.cds1"/>
    <property type="gene ID" value="Mp1g10000"/>
</dbReference>
<dbReference type="EMBL" id="KZ772768">
    <property type="protein sequence ID" value="PTQ32638.1"/>
    <property type="molecule type" value="Genomic_DNA"/>
</dbReference>
<proteinExistence type="predicted"/>
<accession>A0A2R6WFK8</accession>
<name>A0A2R6WFK8_MARPO</name>
<dbReference type="AlphaFoldDB" id="A0A2R6WFK8"/>